<dbReference type="GO" id="GO:0030154">
    <property type="term" value="P:cell differentiation"/>
    <property type="evidence" value="ECO:0007669"/>
    <property type="project" value="TreeGrafter"/>
</dbReference>
<dbReference type="InterPro" id="IPR051000">
    <property type="entry name" value="Homeobox_DNA-bind_prot"/>
</dbReference>
<protein>
    <recommendedName>
        <fullName evidence="8">Homeobox domain-containing protein</fullName>
    </recommendedName>
</protein>
<dbReference type="GO" id="GO:0005634">
    <property type="term" value="C:nucleus"/>
    <property type="evidence" value="ECO:0007669"/>
    <property type="project" value="UniProtKB-SubCell"/>
</dbReference>
<accession>T1IIS6</accession>
<dbReference type="InterPro" id="IPR009057">
    <property type="entry name" value="Homeodomain-like_sf"/>
</dbReference>
<dbReference type="InterPro" id="IPR020479">
    <property type="entry name" value="HD_metazoa"/>
</dbReference>
<dbReference type="GO" id="GO:0000978">
    <property type="term" value="F:RNA polymerase II cis-regulatory region sequence-specific DNA binding"/>
    <property type="evidence" value="ECO:0007669"/>
    <property type="project" value="TreeGrafter"/>
</dbReference>
<dbReference type="Pfam" id="PF00046">
    <property type="entry name" value="Homeodomain"/>
    <property type="match status" value="1"/>
</dbReference>
<evidence type="ECO:0000256" key="1">
    <source>
        <dbReference type="ARBA" id="ARBA00004123"/>
    </source>
</evidence>
<dbReference type="HOGENOM" id="CLU_1191203_0_0_1"/>
<dbReference type="GO" id="GO:0000981">
    <property type="term" value="F:DNA-binding transcription factor activity, RNA polymerase II-specific"/>
    <property type="evidence" value="ECO:0007669"/>
    <property type="project" value="InterPro"/>
</dbReference>
<dbReference type="EMBL" id="JH430212">
    <property type="status" value="NOT_ANNOTATED_CDS"/>
    <property type="molecule type" value="Genomic_DNA"/>
</dbReference>
<dbReference type="PROSITE" id="PS50071">
    <property type="entry name" value="HOMEOBOX_2"/>
    <property type="match status" value="1"/>
</dbReference>
<dbReference type="SMART" id="SM00389">
    <property type="entry name" value="HOX"/>
    <property type="match status" value="1"/>
</dbReference>
<feature type="domain" description="Homeobox" evidence="8">
    <location>
        <begin position="140"/>
        <end position="200"/>
    </location>
</feature>
<dbReference type="CDD" id="cd00086">
    <property type="entry name" value="homeodomain"/>
    <property type="match status" value="1"/>
</dbReference>
<evidence type="ECO:0000256" key="5">
    <source>
        <dbReference type="PROSITE-ProRule" id="PRU00108"/>
    </source>
</evidence>
<dbReference type="eggNOG" id="KOG0483">
    <property type="taxonomic scope" value="Eukaryota"/>
</dbReference>
<evidence type="ECO:0000256" key="7">
    <source>
        <dbReference type="SAM" id="MobiDB-lite"/>
    </source>
</evidence>
<dbReference type="FunFam" id="1.10.10.60:FF:000721">
    <property type="entry name" value="Hematopoietically-expressed homeobox protein HHEX"/>
    <property type="match status" value="1"/>
</dbReference>
<evidence type="ECO:0000256" key="2">
    <source>
        <dbReference type="ARBA" id="ARBA00023125"/>
    </source>
</evidence>
<evidence type="ECO:0000256" key="6">
    <source>
        <dbReference type="RuleBase" id="RU000682"/>
    </source>
</evidence>
<comment type="subcellular location">
    <subcellularLocation>
        <location evidence="1 5 6">Nucleus</location>
    </subcellularLocation>
</comment>
<proteinExistence type="predicted"/>
<dbReference type="Proteomes" id="UP000014500">
    <property type="component" value="Unassembled WGS sequence"/>
</dbReference>
<dbReference type="PANTHER" id="PTHR24324">
    <property type="entry name" value="HOMEOBOX PROTEIN HHEX"/>
    <property type="match status" value="1"/>
</dbReference>
<organism evidence="9 10">
    <name type="scientific">Strigamia maritima</name>
    <name type="common">European centipede</name>
    <name type="synonym">Geophilus maritimus</name>
    <dbReference type="NCBI Taxonomy" id="126957"/>
    <lineage>
        <taxon>Eukaryota</taxon>
        <taxon>Metazoa</taxon>
        <taxon>Ecdysozoa</taxon>
        <taxon>Arthropoda</taxon>
        <taxon>Myriapoda</taxon>
        <taxon>Chilopoda</taxon>
        <taxon>Pleurostigmophora</taxon>
        <taxon>Geophilomorpha</taxon>
        <taxon>Linotaeniidae</taxon>
        <taxon>Strigamia</taxon>
    </lineage>
</organism>
<dbReference type="InterPro" id="IPR017970">
    <property type="entry name" value="Homeobox_CS"/>
</dbReference>
<keyword evidence="2 5" id="KW-0238">DNA-binding</keyword>
<dbReference type="InterPro" id="IPR001356">
    <property type="entry name" value="HD"/>
</dbReference>
<dbReference type="PANTHER" id="PTHR24324:SF5">
    <property type="entry name" value="HEMATOPOIETICALLY-EXPRESSED HOMEOBOX PROTEIN HHEX"/>
    <property type="match status" value="1"/>
</dbReference>
<dbReference type="PROSITE" id="PS00027">
    <property type="entry name" value="HOMEOBOX_1"/>
    <property type="match status" value="1"/>
</dbReference>
<keyword evidence="3 5" id="KW-0371">Homeobox</keyword>
<reference evidence="9" key="2">
    <citation type="submission" date="2015-02" db="UniProtKB">
        <authorList>
            <consortium name="EnsemblMetazoa"/>
        </authorList>
    </citation>
    <scope>IDENTIFICATION</scope>
</reference>
<dbReference type="SUPFAM" id="SSF46689">
    <property type="entry name" value="Homeodomain-like"/>
    <property type="match status" value="1"/>
</dbReference>
<keyword evidence="4 5" id="KW-0539">Nucleus</keyword>
<feature type="compositionally biased region" description="Basic and acidic residues" evidence="7">
    <location>
        <begin position="12"/>
        <end position="23"/>
    </location>
</feature>
<keyword evidence="10" id="KW-1185">Reference proteome</keyword>
<reference evidence="10" key="1">
    <citation type="submission" date="2011-05" db="EMBL/GenBank/DDBJ databases">
        <authorList>
            <person name="Richards S.R."/>
            <person name="Qu J."/>
            <person name="Jiang H."/>
            <person name="Jhangiani S.N."/>
            <person name="Agravi P."/>
            <person name="Goodspeed R."/>
            <person name="Gross S."/>
            <person name="Mandapat C."/>
            <person name="Jackson L."/>
            <person name="Mathew T."/>
            <person name="Pu L."/>
            <person name="Thornton R."/>
            <person name="Saada N."/>
            <person name="Wilczek-Boney K.B."/>
            <person name="Lee S."/>
            <person name="Kovar C."/>
            <person name="Wu Y."/>
            <person name="Scherer S.E."/>
            <person name="Worley K.C."/>
            <person name="Muzny D.M."/>
            <person name="Gibbs R."/>
        </authorList>
    </citation>
    <scope>NUCLEOTIDE SEQUENCE</scope>
    <source>
        <strain evidence="10">Brora</strain>
    </source>
</reference>
<feature type="region of interest" description="Disordered" evidence="7">
    <location>
        <begin position="1"/>
        <end position="23"/>
    </location>
</feature>
<evidence type="ECO:0000259" key="8">
    <source>
        <dbReference type="PROSITE" id="PS50071"/>
    </source>
</evidence>
<name>T1IIS6_STRMM</name>
<evidence type="ECO:0000256" key="3">
    <source>
        <dbReference type="ARBA" id="ARBA00023155"/>
    </source>
</evidence>
<evidence type="ECO:0000256" key="4">
    <source>
        <dbReference type="ARBA" id="ARBA00023242"/>
    </source>
</evidence>
<sequence>MAPSPKVINHNDGMDSHRSNNRRTMHECARSQFTAFGIDDILKTALKDEKCPTVIARPLPVNLSAQQQTNSTWVPWEYEYAVMPPINFISLPPSPSPSIYTYGFFGANIEKHATFLKGAGKLNIPNGPHSWPPFLSRQIPKRKGGQVRFSSDQTAELERKFDEQKYLTPPERRKLAKILRLSERQVKTWFQNRRAKWRRLKQEVPTSIVNTSNQQDGDEMKNNLLLQDPYTIL</sequence>
<dbReference type="STRING" id="126957.T1IIS6"/>
<dbReference type="EnsemblMetazoa" id="SMAR000779-RA">
    <property type="protein sequence ID" value="SMAR000779-PA"/>
    <property type="gene ID" value="SMAR000779"/>
</dbReference>
<evidence type="ECO:0000313" key="10">
    <source>
        <dbReference type="Proteomes" id="UP000014500"/>
    </source>
</evidence>
<dbReference type="AlphaFoldDB" id="T1IIS6"/>
<evidence type="ECO:0000313" key="9">
    <source>
        <dbReference type="EnsemblMetazoa" id="SMAR000779-PA"/>
    </source>
</evidence>
<dbReference type="PRINTS" id="PR00024">
    <property type="entry name" value="HOMEOBOX"/>
</dbReference>
<dbReference type="Gene3D" id="1.10.10.60">
    <property type="entry name" value="Homeodomain-like"/>
    <property type="match status" value="1"/>
</dbReference>
<feature type="DNA-binding region" description="Homeobox" evidence="5">
    <location>
        <begin position="142"/>
        <end position="201"/>
    </location>
</feature>